<evidence type="ECO:0000313" key="3">
    <source>
        <dbReference type="Proteomes" id="UP000077266"/>
    </source>
</evidence>
<protein>
    <submittedName>
        <fullName evidence="2">Uncharacterized protein</fullName>
    </submittedName>
</protein>
<gene>
    <name evidence="2" type="ORF">EXIGLDRAFT_448205</name>
</gene>
<dbReference type="InParanoid" id="A0A165B4W6"/>
<proteinExistence type="predicted"/>
<accession>A0A165B4W6</accession>
<evidence type="ECO:0000256" key="1">
    <source>
        <dbReference type="SAM" id="MobiDB-lite"/>
    </source>
</evidence>
<dbReference type="Proteomes" id="UP000077266">
    <property type="component" value="Unassembled WGS sequence"/>
</dbReference>
<name>A0A165B4W6_EXIGL</name>
<dbReference type="AlphaFoldDB" id="A0A165B4W6"/>
<organism evidence="2 3">
    <name type="scientific">Exidia glandulosa HHB12029</name>
    <dbReference type="NCBI Taxonomy" id="1314781"/>
    <lineage>
        <taxon>Eukaryota</taxon>
        <taxon>Fungi</taxon>
        <taxon>Dikarya</taxon>
        <taxon>Basidiomycota</taxon>
        <taxon>Agaricomycotina</taxon>
        <taxon>Agaricomycetes</taxon>
        <taxon>Auriculariales</taxon>
        <taxon>Exidiaceae</taxon>
        <taxon>Exidia</taxon>
    </lineage>
</organism>
<keyword evidence="3" id="KW-1185">Reference proteome</keyword>
<sequence>MQIRTSTFFPAPARAEPQAGPGNTSPRETPSTHETRKQRRQREFEERMARQRQREEEERAERERERSTYYSQRTVLRATNSACRTIEEAGDGLRRLVLR</sequence>
<evidence type="ECO:0000313" key="2">
    <source>
        <dbReference type="EMBL" id="KZV79822.1"/>
    </source>
</evidence>
<reference evidence="2 3" key="1">
    <citation type="journal article" date="2016" name="Mol. Biol. Evol.">
        <title>Comparative Genomics of Early-Diverging Mushroom-Forming Fungi Provides Insights into the Origins of Lignocellulose Decay Capabilities.</title>
        <authorList>
            <person name="Nagy L.G."/>
            <person name="Riley R."/>
            <person name="Tritt A."/>
            <person name="Adam C."/>
            <person name="Daum C."/>
            <person name="Floudas D."/>
            <person name="Sun H."/>
            <person name="Yadav J.S."/>
            <person name="Pangilinan J."/>
            <person name="Larsson K.H."/>
            <person name="Matsuura K."/>
            <person name="Barry K."/>
            <person name="Labutti K."/>
            <person name="Kuo R."/>
            <person name="Ohm R.A."/>
            <person name="Bhattacharya S.S."/>
            <person name="Shirouzu T."/>
            <person name="Yoshinaga Y."/>
            <person name="Martin F.M."/>
            <person name="Grigoriev I.V."/>
            <person name="Hibbett D.S."/>
        </authorList>
    </citation>
    <scope>NUCLEOTIDE SEQUENCE [LARGE SCALE GENOMIC DNA]</scope>
    <source>
        <strain evidence="2 3">HHB12029</strain>
    </source>
</reference>
<feature type="region of interest" description="Disordered" evidence="1">
    <location>
        <begin position="1"/>
        <end position="70"/>
    </location>
</feature>
<feature type="compositionally biased region" description="Basic and acidic residues" evidence="1">
    <location>
        <begin position="30"/>
        <end position="67"/>
    </location>
</feature>
<dbReference type="EMBL" id="KV426557">
    <property type="protein sequence ID" value="KZV79822.1"/>
    <property type="molecule type" value="Genomic_DNA"/>
</dbReference>